<reference evidence="2 3" key="1">
    <citation type="journal article" date="2021" name="Sci. Rep.">
        <title>Genome sequencing of the multicellular alga Astrephomene provides insights into convergent evolution of germ-soma differentiation.</title>
        <authorList>
            <person name="Yamashita S."/>
            <person name="Yamamoto K."/>
            <person name="Matsuzaki R."/>
            <person name="Suzuki S."/>
            <person name="Yamaguchi H."/>
            <person name="Hirooka S."/>
            <person name="Minakuchi Y."/>
            <person name="Miyagishima S."/>
            <person name="Kawachi M."/>
            <person name="Toyoda A."/>
            <person name="Nozaki H."/>
        </authorList>
    </citation>
    <scope>NUCLEOTIDE SEQUENCE [LARGE SCALE GENOMIC DNA]</scope>
    <source>
        <strain evidence="2 3">NIES-4017</strain>
    </source>
</reference>
<feature type="non-terminal residue" evidence="2">
    <location>
        <position position="377"/>
    </location>
</feature>
<feature type="compositionally biased region" description="Polar residues" evidence="1">
    <location>
        <begin position="234"/>
        <end position="248"/>
    </location>
</feature>
<feature type="region of interest" description="Disordered" evidence="1">
    <location>
        <begin position="157"/>
        <end position="324"/>
    </location>
</feature>
<evidence type="ECO:0000256" key="1">
    <source>
        <dbReference type="SAM" id="MobiDB-lite"/>
    </source>
</evidence>
<feature type="compositionally biased region" description="Low complexity" evidence="1">
    <location>
        <begin position="199"/>
        <end position="214"/>
    </location>
</feature>
<dbReference type="Proteomes" id="UP001054857">
    <property type="component" value="Unassembled WGS sequence"/>
</dbReference>
<evidence type="ECO:0000313" key="3">
    <source>
        <dbReference type="Proteomes" id="UP001054857"/>
    </source>
</evidence>
<sequence length="377" mass="37758">MLPAPTTVKTQGLTAQASDAVCHASAGPVPVPLARWGCGNQGAVGSACGHAAPPCVTHRPQRSVTAQAAVQLIGPVRPVSTTSAAVRPTSEALRPRGLSAPVLARLIRSTITLQELADVVQQHSSSLDVPHLGIALLHLALLTSTIQQQQQEQQQQQQLQQQQRARQMQSQLELSSQQPQQQPPPLQRSSAAEEKPGPAAATSSSGRAAASGSSEQPTASSRGGGSDADRHSSHSQSNGTGGSQPASSGGNGDGWSAGAPPNSAFPAGEEAAARTAAIGGGEDLLQMSSILDDDDMLQMSSILDDDNDGGSNGNGGYDGLDAPGFDRGGAGVADVLSGYGSDAAQSSGDLMALVGAGAGAGGGLPVDSLDEAQSAAL</sequence>
<proteinExistence type="predicted"/>
<evidence type="ECO:0000313" key="2">
    <source>
        <dbReference type="EMBL" id="GFR43721.1"/>
    </source>
</evidence>
<gene>
    <name evidence="2" type="ORF">Agub_g4832</name>
</gene>
<organism evidence="2 3">
    <name type="scientific">Astrephomene gubernaculifera</name>
    <dbReference type="NCBI Taxonomy" id="47775"/>
    <lineage>
        <taxon>Eukaryota</taxon>
        <taxon>Viridiplantae</taxon>
        <taxon>Chlorophyta</taxon>
        <taxon>core chlorophytes</taxon>
        <taxon>Chlorophyceae</taxon>
        <taxon>CS clade</taxon>
        <taxon>Chlamydomonadales</taxon>
        <taxon>Astrephomenaceae</taxon>
        <taxon>Astrephomene</taxon>
    </lineage>
</organism>
<keyword evidence="3" id="KW-1185">Reference proteome</keyword>
<accession>A0AAD3DKW3</accession>
<feature type="compositionally biased region" description="Low complexity" evidence="1">
    <location>
        <begin position="157"/>
        <end position="180"/>
    </location>
</feature>
<dbReference type="AlphaFoldDB" id="A0AAD3DKW3"/>
<comment type="caution">
    <text evidence="2">The sequence shown here is derived from an EMBL/GenBank/DDBJ whole genome shotgun (WGS) entry which is preliminary data.</text>
</comment>
<dbReference type="EMBL" id="BMAR01000006">
    <property type="protein sequence ID" value="GFR43721.1"/>
    <property type="molecule type" value="Genomic_DNA"/>
</dbReference>
<protein>
    <submittedName>
        <fullName evidence="2">Uncharacterized protein</fullName>
    </submittedName>
</protein>
<name>A0AAD3DKW3_9CHLO</name>
<feature type="compositionally biased region" description="Low complexity" evidence="1">
    <location>
        <begin position="264"/>
        <end position="277"/>
    </location>
</feature>